<protein>
    <submittedName>
        <fullName evidence="1">Unnamed protein product</fullName>
    </submittedName>
</protein>
<reference evidence="1" key="1">
    <citation type="submission" date="2023-04" db="EMBL/GenBank/DDBJ databases">
        <title>Phytophthora fragariaefolia NBRC 109709.</title>
        <authorList>
            <person name="Ichikawa N."/>
            <person name="Sato H."/>
            <person name="Tonouchi N."/>
        </authorList>
    </citation>
    <scope>NUCLEOTIDE SEQUENCE</scope>
    <source>
        <strain evidence="1">NBRC 109709</strain>
    </source>
</reference>
<evidence type="ECO:0000313" key="2">
    <source>
        <dbReference type="Proteomes" id="UP001165121"/>
    </source>
</evidence>
<dbReference type="AlphaFoldDB" id="A0A9W6WRX1"/>
<accession>A0A9W6WRX1</accession>
<sequence>MTIDTVNASQGADAIGGMSQINTSLQPLHTTLNVLFDSPGKAEVKISQPAVPRAFGLSTDDREVDTSQQDAASSCSCVRCFWARQ</sequence>
<dbReference type="EMBL" id="BSXT01000025">
    <property type="protein sequence ID" value="GMF15122.1"/>
    <property type="molecule type" value="Genomic_DNA"/>
</dbReference>
<keyword evidence="2" id="KW-1185">Reference proteome</keyword>
<comment type="caution">
    <text evidence="1">The sequence shown here is derived from an EMBL/GenBank/DDBJ whole genome shotgun (WGS) entry which is preliminary data.</text>
</comment>
<evidence type="ECO:0000313" key="1">
    <source>
        <dbReference type="EMBL" id="GMF15122.1"/>
    </source>
</evidence>
<organism evidence="1 2">
    <name type="scientific">Phytophthora fragariaefolia</name>
    <dbReference type="NCBI Taxonomy" id="1490495"/>
    <lineage>
        <taxon>Eukaryota</taxon>
        <taxon>Sar</taxon>
        <taxon>Stramenopiles</taxon>
        <taxon>Oomycota</taxon>
        <taxon>Peronosporomycetes</taxon>
        <taxon>Peronosporales</taxon>
        <taxon>Peronosporaceae</taxon>
        <taxon>Phytophthora</taxon>
    </lineage>
</organism>
<gene>
    <name evidence="1" type="ORF">Pfra01_000030500</name>
</gene>
<dbReference type="Proteomes" id="UP001165121">
    <property type="component" value="Unassembled WGS sequence"/>
</dbReference>
<name>A0A9W6WRX1_9STRA</name>
<proteinExistence type="predicted"/>